<keyword evidence="3" id="KW-1185">Reference proteome</keyword>
<name>A0A1Z5J6T1_FISSO</name>
<feature type="chain" id="PRO_5012034885" description="High light inducible protein" evidence="1">
    <location>
        <begin position="18"/>
        <end position="182"/>
    </location>
</feature>
<organism evidence="2 3">
    <name type="scientific">Fistulifera solaris</name>
    <name type="common">Oleaginous diatom</name>
    <dbReference type="NCBI Taxonomy" id="1519565"/>
    <lineage>
        <taxon>Eukaryota</taxon>
        <taxon>Sar</taxon>
        <taxon>Stramenopiles</taxon>
        <taxon>Ochrophyta</taxon>
        <taxon>Bacillariophyta</taxon>
        <taxon>Bacillariophyceae</taxon>
        <taxon>Bacillariophycidae</taxon>
        <taxon>Naviculales</taxon>
        <taxon>Naviculaceae</taxon>
        <taxon>Fistulifera</taxon>
    </lineage>
</organism>
<dbReference type="AlphaFoldDB" id="A0A1Z5J6T1"/>
<evidence type="ECO:0000313" key="3">
    <source>
        <dbReference type="Proteomes" id="UP000198406"/>
    </source>
</evidence>
<dbReference type="OrthoDB" id="2019915at2759"/>
<dbReference type="Proteomes" id="UP000198406">
    <property type="component" value="Unassembled WGS sequence"/>
</dbReference>
<accession>A0A1Z5J6T1</accession>
<reference evidence="2 3" key="1">
    <citation type="journal article" date="2015" name="Plant Cell">
        <title>Oil accumulation by the oleaginous diatom Fistulifera solaris as revealed by the genome and transcriptome.</title>
        <authorList>
            <person name="Tanaka T."/>
            <person name="Maeda Y."/>
            <person name="Veluchamy A."/>
            <person name="Tanaka M."/>
            <person name="Abida H."/>
            <person name="Marechal E."/>
            <person name="Bowler C."/>
            <person name="Muto M."/>
            <person name="Sunaga Y."/>
            <person name="Tanaka M."/>
            <person name="Yoshino T."/>
            <person name="Taniguchi T."/>
            <person name="Fukuda Y."/>
            <person name="Nemoto M."/>
            <person name="Matsumoto M."/>
            <person name="Wong P.S."/>
            <person name="Aburatani S."/>
            <person name="Fujibuchi W."/>
        </authorList>
    </citation>
    <scope>NUCLEOTIDE SEQUENCE [LARGE SCALE GENOMIC DNA]</scope>
    <source>
        <strain evidence="2 3">JPCC DA0580</strain>
    </source>
</reference>
<evidence type="ECO:0000313" key="2">
    <source>
        <dbReference type="EMBL" id="GAX09707.1"/>
    </source>
</evidence>
<dbReference type="InParanoid" id="A0A1Z5J6T1"/>
<evidence type="ECO:0000256" key="1">
    <source>
        <dbReference type="SAM" id="SignalP"/>
    </source>
</evidence>
<gene>
    <name evidence="2" type="ORF">FisN_19Lh176</name>
</gene>
<comment type="caution">
    <text evidence="2">The sequence shown here is derived from an EMBL/GenBank/DDBJ whole genome shotgun (WGS) entry which is preliminary data.</text>
</comment>
<sequence>MFRFIALVSMTVTCASAFVIPTAVSSTNTRLYMSDDSVANNKFLQDKLAQNPNMMAEPAQNPDRPELPQIPGDYNWDEKYAQDDDWISDPTQIPGKQVLSQDQIAMQAAALGKLEEKWRAQREKEEYEASINVGWVPTAELINGRTAMFFLVTGLLTEYWTGISLPGQVEEMLRVGGFIGFD</sequence>
<keyword evidence="1" id="KW-0732">Signal</keyword>
<evidence type="ECO:0008006" key="4">
    <source>
        <dbReference type="Google" id="ProtNLM"/>
    </source>
</evidence>
<dbReference type="EMBL" id="BDSP01000011">
    <property type="protein sequence ID" value="GAX09707.1"/>
    <property type="molecule type" value="Genomic_DNA"/>
</dbReference>
<proteinExistence type="predicted"/>
<feature type="signal peptide" evidence="1">
    <location>
        <begin position="1"/>
        <end position="17"/>
    </location>
</feature>
<protein>
    <recommendedName>
        <fullName evidence="4">High light inducible protein</fullName>
    </recommendedName>
</protein>